<gene>
    <name evidence="1" type="ORF">BU24DRAFT_142049</name>
</gene>
<sequence>MARVRHLGPAVRLQLARPLATAYLLGLLSSAGPRLAKVLVLLLKGKLSGRAATLQWSSILRQGTALHRFPTFCGVLIGGTTLLPAPIRALITLLLRAVRINATSSPDYVRSIDRIARFIAALVSAFVSFHLLNRKPQDGREESQIKTNLPTSHLEVLQPGPFDQPPEYGARDVEVDEETLKAKSLSRLDLAGRTMDLTMFAVVRALDVVVTSSWRRLSRHRPSSSSVAVVSRNTPPVLFSFAAATIMHAWFYAPSRLSSTYNRWISAAAELDDRLLLALRHARYGTWVYGKDTGMAPLLGSMCRDYGLPEELGDPAKTIPIPCELVHMGRSKSCEVHGMWRFYRGWLFAAKMYAPLHFIVLVRHLRAHRLAGRRICSKSISPLVLRFFTSTARASAFLGAFIAAFYYGVCSARTRFGPAIFSFKTVTPQMWDSGLCVLAGCFLCGSSILVEEPRKQLEIVFFVLPRALATWFPRRYLPENRWKEHAAFALSSAIVLTAAQEDPKNIHGVIGKLLHALTKTA</sequence>
<organism evidence="1 2">
    <name type="scientific">Aaosphaeria arxii CBS 175.79</name>
    <dbReference type="NCBI Taxonomy" id="1450172"/>
    <lineage>
        <taxon>Eukaryota</taxon>
        <taxon>Fungi</taxon>
        <taxon>Dikarya</taxon>
        <taxon>Ascomycota</taxon>
        <taxon>Pezizomycotina</taxon>
        <taxon>Dothideomycetes</taxon>
        <taxon>Pleosporomycetidae</taxon>
        <taxon>Pleosporales</taxon>
        <taxon>Pleosporales incertae sedis</taxon>
        <taxon>Aaosphaeria</taxon>
    </lineage>
</organism>
<dbReference type="PANTHER" id="PTHR12459">
    <property type="entry name" value="TRANSMEMBRANE PROTEIN 135-RELATED"/>
    <property type="match status" value="1"/>
</dbReference>
<name>A0A6A5XUH8_9PLEO</name>
<evidence type="ECO:0000313" key="2">
    <source>
        <dbReference type="Proteomes" id="UP000799778"/>
    </source>
</evidence>
<accession>A0A6A5XUH8</accession>
<evidence type="ECO:0000313" key="1">
    <source>
        <dbReference type="EMBL" id="KAF2017015.1"/>
    </source>
</evidence>
<dbReference type="RefSeq" id="XP_033385354.1">
    <property type="nucleotide sequence ID" value="XM_033521143.1"/>
</dbReference>
<dbReference type="GeneID" id="54278540"/>
<reference evidence="1" key="1">
    <citation type="journal article" date="2020" name="Stud. Mycol.">
        <title>101 Dothideomycetes genomes: a test case for predicting lifestyles and emergence of pathogens.</title>
        <authorList>
            <person name="Haridas S."/>
            <person name="Albert R."/>
            <person name="Binder M."/>
            <person name="Bloem J."/>
            <person name="Labutti K."/>
            <person name="Salamov A."/>
            <person name="Andreopoulos B."/>
            <person name="Baker S."/>
            <person name="Barry K."/>
            <person name="Bills G."/>
            <person name="Bluhm B."/>
            <person name="Cannon C."/>
            <person name="Castanera R."/>
            <person name="Culley D."/>
            <person name="Daum C."/>
            <person name="Ezra D."/>
            <person name="Gonzalez J."/>
            <person name="Henrissat B."/>
            <person name="Kuo A."/>
            <person name="Liang C."/>
            <person name="Lipzen A."/>
            <person name="Lutzoni F."/>
            <person name="Magnuson J."/>
            <person name="Mondo S."/>
            <person name="Nolan M."/>
            <person name="Ohm R."/>
            <person name="Pangilinan J."/>
            <person name="Park H.-J."/>
            <person name="Ramirez L."/>
            <person name="Alfaro M."/>
            <person name="Sun H."/>
            <person name="Tritt A."/>
            <person name="Yoshinaga Y."/>
            <person name="Zwiers L.-H."/>
            <person name="Turgeon B."/>
            <person name="Goodwin S."/>
            <person name="Spatafora J."/>
            <person name="Crous P."/>
            <person name="Grigoriev I."/>
        </authorList>
    </citation>
    <scope>NUCLEOTIDE SEQUENCE</scope>
    <source>
        <strain evidence="1">CBS 175.79</strain>
    </source>
</reference>
<keyword evidence="2" id="KW-1185">Reference proteome</keyword>
<dbReference type="Proteomes" id="UP000799778">
    <property type="component" value="Unassembled WGS sequence"/>
</dbReference>
<dbReference type="EMBL" id="ML978068">
    <property type="protein sequence ID" value="KAF2017015.1"/>
    <property type="molecule type" value="Genomic_DNA"/>
</dbReference>
<proteinExistence type="predicted"/>
<protein>
    <recommendedName>
        <fullName evidence="3">Integral membrane protein</fullName>
    </recommendedName>
</protein>
<dbReference type="InterPro" id="IPR026749">
    <property type="entry name" value="Tmem135"/>
</dbReference>
<evidence type="ECO:0008006" key="3">
    <source>
        <dbReference type="Google" id="ProtNLM"/>
    </source>
</evidence>
<dbReference type="PANTHER" id="PTHR12459:SF15">
    <property type="entry name" value="TRANSMEMBRANE PROTEIN 135"/>
    <property type="match status" value="1"/>
</dbReference>
<dbReference type="OrthoDB" id="4021778at2759"/>
<dbReference type="AlphaFoldDB" id="A0A6A5XUH8"/>